<organism evidence="3 4">
    <name type="scientific">Streptosporangium nondiastaticum</name>
    <dbReference type="NCBI Taxonomy" id="35764"/>
    <lineage>
        <taxon>Bacteria</taxon>
        <taxon>Bacillati</taxon>
        <taxon>Actinomycetota</taxon>
        <taxon>Actinomycetes</taxon>
        <taxon>Streptosporangiales</taxon>
        <taxon>Streptosporangiaceae</taxon>
        <taxon>Streptosporangium</taxon>
    </lineage>
</organism>
<evidence type="ECO:0000256" key="1">
    <source>
        <dbReference type="SAM" id="MobiDB-lite"/>
    </source>
</evidence>
<feature type="region of interest" description="Disordered" evidence="1">
    <location>
        <begin position="54"/>
        <end position="84"/>
    </location>
</feature>
<comment type="caution">
    <text evidence="3">The sequence shown here is derived from an EMBL/GenBank/DDBJ whole genome shotgun (WGS) entry which is preliminary data.</text>
</comment>
<evidence type="ECO:0000313" key="3">
    <source>
        <dbReference type="EMBL" id="PSJ29591.1"/>
    </source>
</evidence>
<feature type="domain" description="Helix-turn-helix" evidence="2">
    <location>
        <begin position="1"/>
        <end position="50"/>
    </location>
</feature>
<reference evidence="3 4" key="1">
    <citation type="submission" date="2018-03" db="EMBL/GenBank/DDBJ databases">
        <title>Chitinolytic properties of Streptosporangium nondiastaticum TBG75A20.</title>
        <authorList>
            <person name="Gayathri V."/>
            <person name="Shiburaj S."/>
        </authorList>
    </citation>
    <scope>NUCLEOTIDE SEQUENCE [LARGE SCALE GENOMIC DNA]</scope>
    <source>
        <strain evidence="3 4">TBG75A20</strain>
    </source>
</reference>
<dbReference type="GO" id="GO:0003677">
    <property type="term" value="F:DNA binding"/>
    <property type="evidence" value="ECO:0007669"/>
    <property type="project" value="UniProtKB-KW"/>
</dbReference>
<dbReference type="EMBL" id="PXWG01000009">
    <property type="protein sequence ID" value="PSJ29591.1"/>
    <property type="molecule type" value="Genomic_DNA"/>
</dbReference>
<protein>
    <submittedName>
        <fullName evidence="3">DNA-binding protein</fullName>
    </submittedName>
</protein>
<name>A0A9X7PIZ1_9ACTN</name>
<accession>A0A9X7PIZ1</accession>
<dbReference type="InterPro" id="IPR009061">
    <property type="entry name" value="DNA-bd_dom_put_sf"/>
</dbReference>
<proteinExistence type="predicted"/>
<dbReference type="OrthoDB" id="5524782at2"/>
<dbReference type="Pfam" id="PF12728">
    <property type="entry name" value="HTH_17"/>
    <property type="match status" value="1"/>
</dbReference>
<feature type="compositionally biased region" description="Polar residues" evidence="1">
    <location>
        <begin position="55"/>
        <end position="65"/>
    </location>
</feature>
<gene>
    <name evidence="3" type="ORF">B7P34_06835</name>
</gene>
<dbReference type="InterPro" id="IPR041657">
    <property type="entry name" value="HTH_17"/>
</dbReference>
<evidence type="ECO:0000313" key="4">
    <source>
        <dbReference type="Proteomes" id="UP000242427"/>
    </source>
</evidence>
<keyword evidence="3" id="KW-0238">DNA-binding</keyword>
<feature type="compositionally biased region" description="Basic and acidic residues" evidence="1">
    <location>
        <begin position="75"/>
        <end position="84"/>
    </location>
</feature>
<evidence type="ECO:0000259" key="2">
    <source>
        <dbReference type="Pfam" id="PF12728"/>
    </source>
</evidence>
<dbReference type="Proteomes" id="UP000242427">
    <property type="component" value="Unassembled WGS sequence"/>
</dbReference>
<dbReference type="SUPFAM" id="SSF46955">
    <property type="entry name" value="Putative DNA-binding domain"/>
    <property type="match status" value="1"/>
</dbReference>
<sequence>MRTAQAAAYLGVAIPTLRTWRHRRRGPKSFRMEGHVVYRLVELDAYLDACEAADSRSNPELNPLNQARPKRDRSGRRVSERWAA</sequence>
<keyword evidence="4" id="KW-1185">Reference proteome</keyword>
<dbReference type="AlphaFoldDB" id="A0A9X7PIZ1"/>